<protein>
    <submittedName>
        <fullName evidence="2">Predicted protein</fullName>
    </submittedName>
</protein>
<reference evidence="2 3" key="1">
    <citation type="journal article" date="2010" name="Cell">
        <title>The genome of Naegleria gruberi illuminates early eukaryotic versatility.</title>
        <authorList>
            <person name="Fritz-Laylin L.K."/>
            <person name="Prochnik S.E."/>
            <person name="Ginger M.L."/>
            <person name="Dacks J.B."/>
            <person name="Carpenter M.L."/>
            <person name="Field M.C."/>
            <person name="Kuo A."/>
            <person name="Paredez A."/>
            <person name="Chapman J."/>
            <person name="Pham J."/>
            <person name="Shu S."/>
            <person name="Neupane R."/>
            <person name="Cipriano M."/>
            <person name="Mancuso J."/>
            <person name="Tu H."/>
            <person name="Salamov A."/>
            <person name="Lindquist E."/>
            <person name="Shapiro H."/>
            <person name="Lucas S."/>
            <person name="Grigoriev I.V."/>
            <person name="Cande W.Z."/>
            <person name="Fulton C."/>
            <person name="Rokhsar D.S."/>
            <person name="Dawson S.C."/>
        </authorList>
    </citation>
    <scope>NUCLEOTIDE SEQUENCE [LARGE SCALE GENOMIC DNA]</scope>
    <source>
        <strain evidence="2 3">NEG-M</strain>
    </source>
</reference>
<accession>D2W285</accession>
<name>D2W285_NAEGR</name>
<dbReference type="KEGG" id="ngr:NAEGRDRAFT_75497"/>
<dbReference type="EMBL" id="GG738925">
    <property type="protein sequence ID" value="EFC36779.1"/>
    <property type="molecule type" value="Genomic_DNA"/>
</dbReference>
<dbReference type="GeneID" id="8862918"/>
<proteinExistence type="predicted"/>
<dbReference type="InParanoid" id="D2W285"/>
<organism evidence="3">
    <name type="scientific">Naegleria gruberi</name>
    <name type="common">Amoeba</name>
    <dbReference type="NCBI Taxonomy" id="5762"/>
    <lineage>
        <taxon>Eukaryota</taxon>
        <taxon>Discoba</taxon>
        <taxon>Heterolobosea</taxon>
        <taxon>Tetramitia</taxon>
        <taxon>Eutetramitia</taxon>
        <taxon>Vahlkampfiidae</taxon>
        <taxon>Naegleria</taxon>
    </lineage>
</organism>
<gene>
    <name evidence="2" type="ORF">NAEGRDRAFT_75497</name>
</gene>
<evidence type="ECO:0000313" key="2">
    <source>
        <dbReference type="EMBL" id="EFC36779.1"/>
    </source>
</evidence>
<dbReference type="Proteomes" id="UP000006671">
    <property type="component" value="Unassembled WGS sequence"/>
</dbReference>
<dbReference type="VEuPathDB" id="AmoebaDB:NAEGRDRAFT_60033"/>
<keyword evidence="3" id="KW-1185">Reference proteome</keyword>
<dbReference type="AlphaFoldDB" id="D2W285"/>
<evidence type="ECO:0000313" key="3">
    <source>
        <dbReference type="Proteomes" id="UP000006671"/>
    </source>
</evidence>
<feature type="region of interest" description="Disordered" evidence="1">
    <location>
        <begin position="366"/>
        <end position="387"/>
    </location>
</feature>
<sequence length="387" mass="44673">MKRSISFYGKKPVKQNKKFDLTHSLNIICYERINNKFMEQIMDIFGEFATIKIRPQTSNVINLHCNSNDNYILCKDMLDSVHNDLILKFFPSPAVFEHSLYALTHSTHIYSQHIDMIKSLIKHSVNNDNTILISQMYTNQSHGKYIIRVSYENEDVCEVIRKKLNLTNYKSVEQLRNETPTNVSECLFPPTFTNKEIIDGVTRAYERIKKDFNTNQCMITESKNKSNTTTFKLCKVVHSNIDEMNLFIDKKIVLNTKQNITDGTSYCFVPSIKQLDEIIERKQKQYPFLTNSKLPEVTNPMINPIQSNDNTSSTTNSVVTPTINTTTNLFETRLSNIETELRDFKKALADTMELIDKISHYINNSTNNSIMQDDEESKSSSSCTLSK</sequence>
<dbReference type="RefSeq" id="XP_002669523.1">
    <property type="nucleotide sequence ID" value="XM_002669477.1"/>
</dbReference>
<evidence type="ECO:0000256" key="1">
    <source>
        <dbReference type="SAM" id="MobiDB-lite"/>
    </source>
</evidence>